<dbReference type="Proteomes" id="UP000314223">
    <property type="component" value="Unassembled WGS sequence"/>
</dbReference>
<gene>
    <name evidence="5" type="ORF">FHQ09_14415</name>
</gene>
<dbReference type="InterPro" id="IPR004682">
    <property type="entry name" value="TRAP_DctP"/>
</dbReference>
<keyword evidence="2" id="KW-0813">Transport</keyword>
<reference evidence="5 6" key="1">
    <citation type="submission" date="2019-06" db="EMBL/GenBank/DDBJ databases">
        <authorList>
            <person name="Mardanova A.M."/>
            <person name="Pudova D.S."/>
            <person name="Shagimardanova E.I."/>
            <person name="Gogoleva N.E."/>
            <person name="Lutfullin M.T."/>
            <person name="Hadieva G.F."/>
            <person name="Sharipova M.R."/>
        </authorList>
    </citation>
    <scope>NUCLEOTIDE SEQUENCE [LARGE SCALE GENOMIC DNA]</scope>
    <source>
        <strain evidence="5 6">MG-1</strain>
    </source>
</reference>
<dbReference type="EMBL" id="VDMQ01000009">
    <property type="protein sequence ID" value="TNM53576.1"/>
    <property type="molecule type" value="Genomic_DNA"/>
</dbReference>
<dbReference type="Pfam" id="PF03480">
    <property type="entry name" value="DctP"/>
    <property type="match status" value="1"/>
</dbReference>
<dbReference type="PANTHER" id="PTHR33376">
    <property type="match status" value="1"/>
</dbReference>
<dbReference type="AlphaFoldDB" id="A0A5C4WYZ0"/>
<dbReference type="NCBIfam" id="TIGR00787">
    <property type="entry name" value="dctP"/>
    <property type="match status" value="1"/>
</dbReference>
<feature type="compositionally biased region" description="Basic and acidic residues" evidence="4">
    <location>
        <begin position="309"/>
        <end position="326"/>
    </location>
</feature>
<name>A0A5C4WYZ0_9MICO</name>
<comment type="similarity">
    <text evidence="1">Belongs to the bacterial solute-binding protein 7 family.</text>
</comment>
<dbReference type="GO" id="GO:0030288">
    <property type="term" value="C:outer membrane-bounded periplasmic space"/>
    <property type="evidence" value="ECO:0007669"/>
    <property type="project" value="InterPro"/>
</dbReference>
<proteinExistence type="inferred from homology"/>
<dbReference type="Gene3D" id="3.40.190.170">
    <property type="entry name" value="Bacterial extracellular solute-binding protein, family 7"/>
    <property type="match status" value="1"/>
</dbReference>
<evidence type="ECO:0000256" key="1">
    <source>
        <dbReference type="ARBA" id="ARBA00009023"/>
    </source>
</evidence>
<evidence type="ECO:0000256" key="3">
    <source>
        <dbReference type="ARBA" id="ARBA00022729"/>
    </source>
</evidence>
<organism evidence="5 6">
    <name type="scientific">Brevibacterium sediminis</name>
    <dbReference type="NCBI Taxonomy" id="1857024"/>
    <lineage>
        <taxon>Bacteria</taxon>
        <taxon>Bacillati</taxon>
        <taxon>Actinomycetota</taxon>
        <taxon>Actinomycetes</taxon>
        <taxon>Micrococcales</taxon>
        <taxon>Brevibacteriaceae</taxon>
        <taxon>Brevibacterium</taxon>
    </lineage>
</organism>
<accession>A0A5C4WYZ0</accession>
<evidence type="ECO:0000313" key="5">
    <source>
        <dbReference type="EMBL" id="TNM53576.1"/>
    </source>
</evidence>
<protein>
    <submittedName>
        <fullName evidence="5">DctP family TRAP transporter solute-binding subunit</fullName>
    </submittedName>
</protein>
<dbReference type="NCBIfam" id="NF037995">
    <property type="entry name" value="TRAP_S1"/>
    <property type="match status" value="1"/>
</dbReference>
<evidence type="ECO:0000256" key="4">
    <source>
        <dbReference type="SAM" id="MobiDB-lite"/>
    </source>
</evidence>
<evidence type="ECO:0000256" key="2">
    <source>
        <dbReference type="ARBA" id="ARBA00022448"/>
    </source>
</evidence>
<dbReference type="PIRSF" id="PIRSF006470">
    <property type="entry name" value="DctB"/>
    <property type="match status" value="1"/>
</dbReference>
<dbReference type="PANTHER" id="PTHR33376:SF7">
    <property type="entry name" value="C4-DICARBOXYLATE-BINDING PROTEIN DCTB"/>
    <property type="match status" value="1"/>
</dbReference>
<dbReference type="GO" id="GO:0055085">
    <property type="term" value="P:transmembrane transport"/>
    <property type="evidence" value="ECO:0007669"/>
    <property type="project" value="InterPro"/>
</dbReference>
<dbReference type="InterPro" id="IPR018389">
    <property type="entry name" value="DctP_fam"/>
</dbReference>
<evidence type="ECO:0000313" key="6">
    <source>
        <dbReference type="Proteomes" id="UP000314223"/>
    </source>
</evidence>
<keyword evidence="3" id="KW-0732">Signal</keyword>
<sequence>MTSRRNGGLVRPHRLPIGIAPWPTRLELTMTSMRRPRWKPLIAGLSISLLLLSGCNPARSGDQQKFELRFAHVTSVGTPKGLAADFFAEQVEKKSSGRIEVEVFPNSELYGDKDEMQAIQSNAVQVLAPASAKFTTIAPSLQVLDLPFIFDDPDEIPEVASPDTEIGKAIYANPDLEENGLKVLGLWDSGMKQIHSNNKTLKPEDMRGKKYRIQPSDVLRTQFETWGGIPTPLAFAEVYSGLQQGLIDGGENTYSNIQSQNMHTVQKYVTELDHGYIGYILTVNKRWYDELPDDLQTAVDEAADEASEFNRKEAQKVNEESKKTIEESGGTEIVIPSKEERQAFKDMVVPSEYEKYRDVIGPEVVDELLERNEKRG</sequence>
<feature type="region of interest" description="Disordered" evidence="4">
    <location>
        <begin position="309"/>
        <end position="329"/>
    </location>
</feature>
<comment type="caution">
    <text evidence="5">The sequence shown here is derived from an EMBL/GenBank/DDBJ whole genome shotgun (WGS) entry which is preliminary data.</text>
</comment>
<dbReference type="InterPro" id="IPR038404">
    <property type="entry name" value="TRAP_DctP_sf"/>
</dbReference>